<organism evidence="1 2">
    <name type="scientific">Cellvibrio zantedeschiae</name>
    <dbReference type="NCBI Taxonomy" id="1237077"/>
    <lineage>
        <taxon>Bacteria</taxon>
        <taxon>Pseudomonadati</taxon>
        <taxon>Pseudomonadota</taxon>
        <taxon>Gammaproteobacteria</taxon>
        <taxon>Cellvibrionales</taxon>
        <taxon>Cellvibrionaceae</taxon>
        <taxon>Cellvibrio</taxon>
    </lineage>
</organism>
<keyword evidence="2" id="KW-1185">Reference proteome</keyword>
<accession>A0ABQ3AN12</accession>
<protein>
    <submittedName>
        <fullName evidence="1">Uncharacterized protein</fullName>
    </submittedName>
</protein>
<dbReference type="EMBL" id="BMYZ01000001">
    <property type="protein sequence ID" value="GGY61836.1"/>
    <property type="molecule type" value="Genomic_DNA"/>
</dbReference>
<gene>
    <name evidence="1" type="ORF">GCM10011613_01600</name>
</gene>
<evidence type="ECO:0000313" key="2">
    <source>
        <dbReference type="Proteomes" id="UP000619761"/>
    </source>
</evidence>
<proteinExistence type="predicted"/>
<name>A0ABQ3AN12_9GAMM</name>
<reference evidence="2" key="1">
    <citation type="journal article" date="2019" name="Int. J. Syst. Evol. Microbiol.">
        <title>The Global Catalogue of Microorganisms (GCM) 10K type strain sequencing project: providing services to taxonomists for standard genome sequencing and annotation.</title>
        <authorList>
            <consortium name="The Broad Institute Genomics Platform"/>
            <consortium name="The Broad Institute Genome Sequencing Center for Infectious Disease"/>
            <person name="Wu L."/>
            <person name="Ma J."/>
        </authorList>
    </citation>
    <scope>NUCLEOTIDE SEQUENCE [LARGE SCALE GENOMIC DNA]</scope>
    <source>
        <strain evidence="2">KCTC 32239</strain>
    </source>
</reference>
<dbReference type="Proteomes" id="UP000619761">
    <property type="component" value="Unassembled WGS sequence"/>
</dbReference>
<comment type="caution">
    <text evidence="1">The sequence shown here is derived from an EMBL/GenBank/DDBJ whole genome shotgun (WGS) entry which is preliminary data.</text>
</comment>
<dbReference type="RefSeq" id="WP_189415146.1">
    <property type="nucleotide sequence ID" value="NZ_BMYZ01000001.1"/>
</dbReference>
<evidence type="ECO:0000313" key="1">
    <source>
        <dbReference type="EMBL" id="GGY61836.1"/>
    </source>
</evidence>
<sequence length="121" mass="12783">MLDKMKDLGSQAANKATDALGGISSTIKDGVGSFSTAASSMTESLNEKAVRASTAQAYRILEIAIEELKDRPLSTNPISLTASINIGIAALEMQIHLPPQTGVSGERELIVVDIPQDETEK</sequence>